<dbReference type="Pfam" id="PF14257">
    <property type="entry name" value="DUF4349"/>
    <property type="match status" value="1"/>
</dbReference>
<feature type="chain" id="PRO_5008921763" description="DUF4349 domain-containing protein" evidence="3">
    <location>
        <begin position="31"/>
        <end position="326"/>
    </location>
</feature>
<feature type="region of interest" description="Disordered" evidence="1">
    <location>
        <begin position="27"/>
        <end position="64"/>
    </location>
</feature>
<keyword evidence="2" id="KW-0812">Transmembrane</keyword>
<feature type="transmembrane region" description="Helical" evidence="2">
    <location>
        <begin position="269"/>
        <end position="294"/>
    </location>
</feature>
<dbReference type="PROSITE" id="PS51257">
    <property type="entry name" value="PROKAR_LIPOPROTEIN"/>
    <property type="match status" value="1"/>
</dbReference>
<keyword evidence="2" id="KW-0472">Membrane</keyword>
<accession>A0A1D3TS88</accession>
<dbReference type="Proteomes" id="UP000199315">
    <property type="component" value="Unassembled WGS sequence"/>
</dbReference>
<feature type="signal peptide" evidence="3">
    <location>
        <begin position="1"/>
        <end position="30"/>
    </location>
</feature>
<organism evidence="5 6">
    <name type="scientific">Anaerobium acetethylicum</name>
    <dbReference type="NCBI Taxonomy" id="1619234"/>
    <lineage>
        <taxon>Bacteria</taxon>
        <taxon>Bacillati</taxon>
        <taxon>Bacillota</taxon>
        <taxon>Clostridia</taxon>
        <taxon>Lachnospirales</taxon>
        <taxon>Lachnospiraceae</taxon>
        <taxon>Anaerobium</taxon>
    </lineage>
</organism>
<name>A0A1D3TS88_9FIRM</name>
<evidence type="ECO:0000256" key="2">
    <source>
        <dbReference type="SAM" id="Phobius"/>
    </source>
</evidence>
<dbReference type="STRING" id="1619234.SAMN05421730_1005162"/>
<gene>
    <name evidence="5" type="ORF">SAMN05421730_1005162</name>
</gene>
<reference evidence="5 6" key="1">
    <citation type="submission" date="2016-09" db="EMBL/GenBank/DDBJ databases">
        <authorList>
            <person name="Capua I."/>
            <person name="De Benedictis P."/>
            <person name="Joannis T."/>
            <person name="Lombin L.H."/>
            <person name="Cattoli G."/>
        </authorList>
    </citation>
    <scope>NUCLEOTIDE SEQUENCE [LARGE SCALE GENOMIC DNA]</scope>
    <source>
        <strain evidence="5 6">GluBS11</strain>
    </source>
</reference>
<protein>
    <recommendedName>
        <fullName evidence="4">DUF4349 domain-containing protein</fullName>
    </recommendedName>
</protein>
<evidence type="ECO:0000313" key="6">
    <source>
        <dbReference type="Proteomes" id="UP000199315"/>
    </source>
</evidence>
<evidence type="ECO:0000256" key="1">
    <source>
        <dbReference type="SAM" id="MobiDB-lite"/>
    </source>
</evidence>
<sequence>MKSNMFKRLCMILALVILIAGCGSKNSETATDTSDGKGTSSSNSFGDESRQDADSATEESGKAAGGSDGLVNYAAGRKLIRNAYLNIETKEFDSFMNSLSARIESVAGYVEKSQVSGSSYQYASNRYASITARIPNDRLDDFIATVGEMGNVTRKEITTDDVTLAYVDVESHKKSLVTEQERLLVLLEKAEELEDIIAIETRLSDVRYQLEYMESQIRTYDNLIAYSTVAMNISEVERITPAEEQNIWEKIKTGFLESLYNIGAGFRDFAVWFITSLPYIAVWAVIIAVIAVIFRKIRKKQWLKGLGAGSKGNDDKSGTQPPENME</sequence>
<keyword evidence="6" id="KW-1185">Reference proteome</keyword>
<evidence type="ECO:0000256" key="3">
    <source>
        <dbReference type="SAM" id="SignalP"/>
    </source>
</evidence>
<evidence type="ECO:0000313" key="5">
    <source>
        <dbReference type="EMBL" id="SCP96671.1"/>
    </source>
</evidence>
<keyword evidence="3" id="KW-0732">Signal</keyword>
<dbReference type="AlphaFoldDB" id="A0A1D3TS88"/>
<dbReference type="EMBL" id="FMKA01000005">
    <property type="protein sequence ID" value="SCP96671.1"/>
    <property type="molecule type" value="Genomic_DNA"/>
</dbReference>
<feature type="domain" description="DUF4349" evidence="4">
    <location>
        <begin position="77"/>
        <end position="290"/>
    </location>
</feature>
<dbReference type="InterPro" id="IPR025645">
    <property type="entry name" value="DUF4349"/>
</dbReference>
<proteinExistence type="predicted"/>
<keyword evidence="2" id="KW-1133">Transmembrane helix</keyword>
<evidence type="ECO:0000259" key="4">
    <source>
        <dbReference type="Pfam" id="PF14257"/>
    </source>
</evidence>
<dbReference type="RefSeq" id="WP_169823614.1">
    <property type="nucleotide sequence ID" value="NZ_FMKA01000005.1"/>
</dbReference>
<feature type="compositionally biased region" description="Low complexity" evidence="1">
    <location>
        <begin position="29"/>
        <end position="42"/>
    </location>
</feature>